<dbReference type="PANTHER" id="PTHR30250">
    <property type="entry name" value="PST FAMILY PREDICTED COLANIC ACID TRANSPORTER"/>
    <property type="match status" value="1"/>
</dbReference>
<dbReference type="Pfam" id="PF01943">
    <property type="entry name" value="Polysacc_synt"/>
    <property type="match status" value="1"/>
</dbReference>
<dbReference type="InterPro" id="IPR002797">
    <property type="entry name" value="Polysacc_synth"/>
</dbReference>
<dbReference type="PIRSF" id="PIRSF038958">
    <property type="entry name" value="PG_synth_SpoVB"/>
    <property type="match status" value="1"/>
</dbReference>
<feature type="transmembrane region" description="Helical" evidence="6">
    <location>
        <begin position="167"/>
        <end position="187"/>
    </location>
</feature>
<feature type="transmembrane region" description="Helical" evidence="6">
    <location>
        <begin position="484"/>
        <end position="506"/>
    </location>
</feature>
<feature type="transmembrane region" description="Helical" evidence="6">
    <location>
        <begin position="327"/>
        <end position="345"/>
    </location>
</feature>
<feature type="transmembrane region" description="Helical" evidence="6">
    <location>
        <begin position="128"/>
        <end position="146"/>
    </location>
</feature>
<feature type="transmembrane region" description="Helical" evidence="6">
    <location>
        <begin position="51"/>
        <end position="68"/>
    </location>
</feature>
<evidence type="ECO:0000256" key="4">
    <source>
        <dbReference type="ARBA" id="ARBA00022989"/>
    </source>
</evidence>
<organism evidence="7 8">
    <name type="scientific">Bianquea renquensis</name>
    <dbReference type="NCBI Taxonomy" id="2763661"/>
    <lineage>
        <taxon>Bacteria</taxon>
        <taxon>Bacillati</taxon>
        <taxon>Bacillota</taxon>
        <taxon>Clostridia</taxon>
        <taxon>Eubacteriales</taxon>
        <taxon>Bianqueaceae</taxon>
        <taxon>Bianquea</taxon>
    </lineage>
</organism>
<dbReference type="RefSeq" id="WP_177716001.1">
    <property type="nucleotide sequence ID" value="NZ_JACRSQ010000008.1"/>
</dbReference>
<name>A0A926DSR1_9FIRM</name>
<reference evidence="7" key="1">
    <citation type="submission" date="2020-08" db="EMBL/GenBank/DDBJ databases">
        <title>Genome public.</title>
        <authorList>
            <person name="Liu C."/>
            <person name="Sun Q."/>
        </authorList>
    </citation>
    <scope>NUCLEOTIDE SEQUENCE</scope>
    <source>
        <strain evidence="7">NSJ-32</strain>
    </source>
</reference>
<feature type="transmembrane region" description="Helical" evidence="6">
    <location>
        <begin position="233"/>
        <end position="253"/>
    </location>
</feature>
<feature type="transmembrane region" description="Helical" evidence="6">
    <location>
        <begin position="397"/>
        <end position="414"/>
    </location>
</feature>
<feature type="transmembrane region" description="Helical" evidence="6">
    <location>
        <begin position="89"/>
        <end position="108"/>
    </location>
</feature>
<keyword evidence="2" id="KW-1003">Cell membrane</keyword>
<dbReference type="PANTHER" id="PTHR30250:SF21">
    <property type="entry name" value="LIPID II FLIPPASE MURJ"/>
    <property type="match status" value="1"/>
</dbReference>
<dbReference type="InterPro" id="IPR050833">
    <property type="entry name" value="Poly_Biosynth_Transport"/>
</dbReference>
<evidence type="ECO:0000256" key="3">
    <source>
        <dbReference type="ARBA" id="ARBA00022692"/>
    </source>
</evidence>
<keyword evidence="8" id="KW-1185">Reference proteome</keyword>
<evidence type="ECO:0000313" key="8">
    <source>
        <dbReference type="Proteomes" id="UP000657006"/>
    </source>
</evidence>
<protein>
    <submittedName>
        <fullName evidence="7">Polysaccharide biosynthesis protein</fullName>
    </submittedName>
</protein>
<dbReference type="CDD" id="cd13124">
    <property type="entry name" value="MATE_SpoVB_like"/>
    <property type="match status" value="1"/>
</dbReference>
<feature type="transmembrane region" description="Helical" evidence="6">
    <location>
        <begin position="287"/>
        <end position="306"/>
    </location>
</feature>
<keyword evidence="3 6" id="KW-0812">Transmembrane</keyword>
<evidence type="ECO:0000256" key="1">
    <source>
        <dbReference type="ARBA" id="ARBA00004651"/>
    </source>
</evidence>
<comment type="subcellular location">
    <subcellularLocation>
        <location evidence="1">Cell membrane</location>
        <topology evidence="1">Multi-pass membrane protein</topology>
    </subcellularLocation>
</comment>
<comment type="caution">
    <text evidence="7">The sequence shown here is derived from an EMBL/GenBank/DDBJ whole genome shotgun (WGS) entry which is preliminary data.</text>
</comment>
<sequence length="530" mass="57651">MSSSAKDLAKQGGILVAASFIVRFIGFFYRIPLTNLWGDAGNDMYAMAYQIYNFFYIVSAFGVPTTLSKMLGERIALKEYANARQVFKVALVFVSSVGLICALILWFGNSYIATKIFNLPQAALAMRAQAPAVLIVSVMSVFRGLFQGMNNMKPTAISQTIEQIVDALVAVTLAFALMEPLGINWAVAGGISGTAAGGLAALGFMIICFFAYRKRSKIFCAPRQEITERNSDILRQMISIIVPVVLASAIFSIKSMIDSSMFIKLMSWKGYEQEAISNMRGIYQGKFIVLINLPISIGNAMAAASVPSIAHSIAIRDRAEIQSKVNMLIKTVLLISLPAAVGLTVMGKPLLRLIFPNAHQGGELFWAGSIAVVFYCIIHVSTGILQGIGKLKIPLRNAIIGVLVTCLTNVISIMVLDLKIYSLVLNIVLFSAVLAFLNLRSVLKFCHVRISFKKAVLKPLISSLIMGIICFIFYVLPFTLTGSNTISCIISVGIGALTYFTVMVNIGGLTKRDMSTLPVGGLLRKLKIFR</sequence>
<proteinExistence type="predicted"/>
<dbReference type="EMBL" id="JACRSQ010000008">
    <property type="protein sequence ID" value="MBC8543356.1"/>
    <property type="molecule type" value="Genomic_DNA"/>
</dbReference>
<dbReference type="InterPro" id="IPR024923">
    <property type="entry name" value="PG_synth_SpoVB"/>
</dbReference>
<keyword evidence="4 6" id="KW-1133">Transmembrane helix</keyword>
<dbReference type="Proteomes" id="UP000657006">
    <property type="component" value="Unassembled WGS sequence"/>
</dbReference>
<feature type="transmembrane region" description="Helical" evidence="6">
    <location>
        <begin position="420"/>
        <end position="439"/>
    </location>
</feature>
<accession>A0A926DSR1</accession>
<feature type="transmembrane region" description="Helical" evidence="6">
    <location>
        <begin position="365"/>
        <end position="385"/>
    </location>
</feature>
<gene>
    <name evidence="7" type="ORF">H8730_07345</name>
</gene>
<dbReference type="GO" id="GO:0005886">
    <property type="term" value="C:plasma membrane"/>
    <property type="evidence" value="ECO:0007669"/>
    <property type="project" value="UniProtKB-SubCell"/>
</dbReference>
<feature type="transmembrane region" description="Helical" evidence="6">
    <location>
        <begin position="460"/>
        <end position="478"/>
    </location>
</feature>
<feature type="transmembrane region" description="Helical" evidence="6">
    <location>
        <begin position="12"/>
        <end position="31"/>
    </location>
</feature>
<keyword evidence="5 6" id="KW-0472">Membrane</keyword>
<evidence type="ECO:0000256" key="5">
    <source>
        <dbReference type="ARBA" id="ARBA00023136"/>
    </source>
</evidence>
<evidence type="ECO:0000256" key="6">
    <source>
        <dbReference type="SAM" id="Phobius"/>
    </source>
</evidence>
<feature type="transmembrane region" description="Helical" evidence="6">
    <location>
        <begin position="193"/>
        <end position="212"/>
    </location>
</feature>
<dbReference type="AlphaFoldDB" id="A0A926DSR1"/>
<evidence type="ECO:0000256" key="2">
    <source>
        <dbReference type="ARBA" id="ARBA00022475"/>
    </source>
</evidence>
<evidence type="ECO:0000313" key="7">
    <source>
        <dbReference type="EMBL" id="MBC8543356.1"/>
    </source>
</evidence>